<gene>
    <name evidence="2" type="ORF">PHLGIDRAFT_443660</name>
</gene>
<evidence type="ECO:0000313" key="3">
    <source>
        <dbReference type="Proteomes" id="UP000053257"/>
    </source>
</evidence>
<dbReference type="OrthoDB" id="2742220at2759"/>
<dbReference type="STRING" id="745531.A0A0C3SAC1"/>
<keyword evidence="1" id="KW-1133">Transmembrane helix</keyword>
<feature type="transmembrane region" description="Helical" evidence="1">
    <location>
        <begin position="117"/>
        <end position="136"/>
    </location>
</feature>
<dbReference type="HOGENOM" id="CLU_059054_0_0_1"/>
<reference evidence="2 3" key="1">
    <citation type="journal article" date="2014" name="PLoS Genet.">
        <title>Analysis of the Phlebiopsis gigantea genome, transcriptome and secretome provides insight into its pioneer colonization strategies of wood.</title>
        <authorList>
            <person name="Hori C."/>
            <person name="Ishida T."/>
            <person name="Igarashi K."/>
            <person name="Samejima M."/>
            <person name="Suzuki H."/>
            <person name="Master E."/>
            <person name="Ferreira P."/>
            <person name="Ruiz-Duenas F.J."/>
            <person name="Held B."/>
            <person name="Canessa P."/>
            <person name="Larrondo L.F."/>
            <person name="Schmoll M."/>
            <person name="Druzhinina I.S."/>
            <person name="Kubicek C.P."/>
            <person name="Gaskell J.A."/>
            <person name="Kersten P."/>
            <person name="St John F."/>
            <person name="Glasner J."/>
            <person name="Sabat G."/>
            <person name="Splinter BonDurant S."/>
            <person name="Syed K."/>
            <person name="Yadav J."/>
            <person name="Mgbeahuruike A.C."/>
            <person name="Kovalchuk A."/>
            <person name="Asiegbu F.O."/>
            <person name="Lackner G."/>
            <person name="Hoffmeister D."/>
            <person name="Rencoret J."/>
            <person name="Gutierrez A."/>
            <person name="Sun H."/>
            <person name="Lindquist E."/>
            <person name="Barry K."/>
            <person name="Riley R."/>
            <person name="Grigoriev I.V."/>
            <person name="Henrissat B."/>
            <person name="Kues U."/>
            <person name="Berka R.M."/>
            <person name="Martinez A.T."/>
            <person name="Covert S.F."/>
            <person name="Blanchette R.A."/>
            <person name="Cullen D."/>
        </authorList>
    </citation>
    <scope>NUCLEOTIDE SEQUENCE [LARGE SCALE GENOMIC DNA]</scope>
    <source>
        <strain evidence="2 3">11061_1 CR5-6</strain>
    </source>
</reference>
<dbReference type="EMBL" id="KN840508">
    <property type="protein sequence ID" value="KIP06905.1"/>
    <property type="molecule type" value="Genomic_DNA"/>
</dbReference>
<protein>
    <submittedName>
        <fullName evidence="2">Uncharacterized protein</fullName>
    </submittedName>
</protein>
<dbReference type="AlphaFoldDB" id="A0A0C3SAC1"/>
<proteinExistence type="predicted"/>
<feature type="transmembrane region" description="Helical" evidence="1">
    <location>
        <begin position="148"/>
        <end position="172"/>
    </location>
</feature>
<accession>A0A0C3SAC1</accession>
<evidence type="ECO:0000313" key="2">
    <source>
        <dbReference type="EMBL" id="KIP06905.1"/>
    </source>
</evidence>
<keyword evidence="1" id="KW-0472">Membrane</keyword>
<feature type="transmembrane region" description="Helical" evidence="1">
    <location>
        <begin position="232"/>
        <end position="257"/>
    </location>
</feature>
<feature type="transmembrane region" description="Helical" evidence="1">
    <location>
        <begin position="88"/>
        <end position="105"/>
    </location>
</feature>
<sequence length="266" mass="30184">MGIFSDCYYSSLLRQVESAACYNTLLRGCSPPVGRMSERLQSDFLAQQELAQRVNVFVGGVTCWHFLTTLQYVELPLLRGRLRPRWTMIPYFGARYSLVGSTIGFQLNLCGPANETFWFVGSVAMIFASEILLLRATTLWRKNIYATVFLVFCGAGHWALGITAFLMPLIYAWIKFASTCQIFLGRTGPVPFFLYTMLLDLTVLIATVVALYRMREARASSPLWSRLYKHGFIYFILTFAVNLMIFVFSCTMVNAFLADVFTTPSE</sequence>
<feature type="transmembrane region" description="Helical" evidence="1">
    <location>
        <begin position="192"/>
        <end position="212"/>
    </location>
</feature>
<evidence type="ECO:0000256" key="1">
    <source>
        <dbReference type="SAM" id="Phobius"/>
    </source>
</evidence>
<keyword evidence="1" id="KW-0812">Transmembrane</keyword>
<name>A0A0C3SAC1_PHLG1</name>
<keyword evidence="3" id="KW-1185">Reference proteome</keyword>
<dbReference type="Proteomes" id="UP000053257">
    <property type="component" value="Unassembled WGS sequence"/>
</dbReference>
<organism evidence="2 3">
    <name type="scientific">Phlebiopsis gigantea (strain 11061_1 CR5-6)</name>
    <name type="common">White-rot fungus</name>
    <name type="synonym">Peniophora gigantea</name>
    <dbReference type="NCBI Taxonomy" id="745531"/>
    <lineage>
        <taxon>Eukaryota</taxon>
        <taxon>Fungi</taxon>
        <taxon>Dikarya</taxon>
        <taxon>Basidiomycota</taxon>
        <taxon>Agaricomycotina</taxon>
        <taxon>Agaricomycetes</taxon>
        <taxon>Polyporales</taxon>
        <taxon>Phanerochaetaceae</taxon>
        <taxon>Phlebiopsis</taxon>
    </lineage>
</organism>